<organism evidence="3 4">
    <name type="scientific">Streptomyces cacaoi</name>
    <dbReference type="NCBI Taxonomy" id="1898"/>
    <lineage>
        <taxon>Bacteria</taxon>
        <taxon>Bacillati</taxon>
        <taxon>Actinomycetota</taxon>
        <taxon>Actinomycetes</taxon>
        <taxon>Kitasatosporales</taxon>
        <taxon>Streptomycetaceae</taxon>
        <taxon>Streptomyces</taxon>
    </lineage>
</organism>
<evidence type="ECO:0000256" key="2">
    <source>
        <dbReference type="SAM" id="Phobius"/>
    </source>
</evidence>
<proteinExistence type="predicted"/>
<keyword evidence="4" id="KW-1185">Reference proteome</keyword>
<name>A0A4Y3QYZ7_STRCI</name>
<protein>
    <recommendedName>
        <fullName evidence="5">Integral membrane protein</fullName>
    </recommendedName>
</protein>
<feature type="transmembrane region" description="Helical" evidence="2">
    <location>
        <begin position="35"/>
        <end position="54"/>
    </location>
</feature>
<reference evidence="3 4" key="1">
    <citation type="submission" date="2019-06" db="EMBL/GenBank/DDBJ databases">
        <title>Whole genome shotgun sequence of Streptomyces cacaoi subsp. cacaoi NBRC 12748.</title>
        <authorList>
            <person name="Hosoyama A."/>
            <person name="Uohara A."/>
            <person name="Ohji S."/>
            <person name="Ichikawa N."/>
        </authorList>
    </citation>
    <scope>NUCLEOTIDE SEQUENCE [LARGE SCALE GENOMIC DNA]</scope>
    <source>
        <strain evidence="3 4">NBRC 12748</strain>
    </source>
</reference>
<evidence type="ECO:0000313" key="4">
    <source>
        <dbReference type="Proteomes" id="UP000319210"/>
    </source>
</evidence>
<comment type="caution">
    <text evidence="3">The sequence shown here is derived from an EMBL/GenBank/DDBJ whole genome shotgun (WGS) entry which is preliminary data.</text>
</comment>
<feature type="transmembrane region" description="Helical" evidence="2">
    <location>
        <begin position="12"/>
        <end position="29"/>
    </location>
</feature>
<dbReference type="RefSeq" id="WP_030883232.1">
    <property type="nucleotide sequence ID" value="NZ_BJMM01000014.1"/>
</dbReference>
<dbReference type="Proteomes" id="UP000319210">
    <property type="component" value="Unassembled WGS sequence"/>
</dbReference>
<accession>A0A4Y3QYZ7</accession>
<dbReference type="EMBL" id="BJMM01000014">
    <property type="protein sequence ID" value="GEB50655.1"/>
    <property type="molecule type" value="Genomic_DNA"/>
</dbReference>
<keyword evidence="2" id="KW-0812">Transmembrane</keyword>
<evidence type="ECO:0000256" key="1">
    <source>
        <dbReference type="SAM" id="MobiDB-lite"/>
    </source>
</evidence>
<dbReference type="AlphaFoldDB" id="A0A4Y3QYZ7"/>
<dbReference type="OrthoDB" id="4350641at2"/>
<evidence type="ECO:0008006" key="5">
    <source>
        <dbReference type="Google" id="ProtNLM"/>
    </source>
</evidence>
<evidence type="ECO:0000313" key="3">
    <source>
        <dbReference type="EMBL" id="GEB50655.1"/>
    </source>
</evidence>
<keyword evidence="2" id="KW-1133">Transmembrane helix</keyword>
<feature type="region of interest" description="Disordered" evidence="1">
    <location>
        <begin position="234"/>
        <end position="260"/>
    </location>
</feature>
<keyword evidence="2" id="KW-0472">Membrane</keyword>
<sequence length="269" mass="27166">MTAGVDLRLLRAAVFAAVCVTLSAAGHLLAAGGGLPFVTLLAGFAAVLVVALPLAGRECSLRGITALLALGQSGLHLLFSCGSHPAPASGASADPGGTATLAQRLLCHTGSGQLSPAEAHRIVADAGLSPAHTTAHAAGPAAGTPLDCLRSAAHTAVQLLDGPMLLGHLLAALVLGWLLRRGEAALWRLVRLSAQAAAVADEVLAARALRAALAYVRALHAGLLPRVPARAVARRDRGDVPEPRSALLQHSVHRRGPPAPARDALTLAA</sequence>
<gene>
    <name evidence="3" type="ORF">SCA03_32060</name>
</gene>